<name>A0A8H8QRP9_9BASI</name>
<dbReference type="Gene3D" id="3.80.10.10">
    <property type="entry name" value="Ribonuclease Inhibitor"/>
    <property type="match status" value="1"/>
</dbReference>
<evidence type="ECO:0000313" key="3">
    <source>
        <dbReference type="Proteomes" id="UP000658997"/>
    </source>
</evidence>
<feature type="compositionally biased region" description="Acidic residues" evidence="1">
    <location>
        <begin position="401"/>
        <end position="413"/>
    </location>
</feature>
<dbReference type="PANTHER" id="PTHR13318:SF190">
    <property type="entry name" value="PARTNER OF PAIRED, ISOFORM B"/>
    <property type="match status" value="1"/>
</dbReference>
<feature type="compositionally biased region" description="Low complexity" evidence="1">
    <location>
        <begin position="825"/>
        <end position="839"/>
    </location>
</feature>
<dbReference type="PANTHER" id="PTHR13318">
    <property type="entry name" value="PARTNER OF PAIRED, ISOFORM B-RELATED"/>
    <property type="match status" value="1"/>
</dbReference>
<dbReference type="GO" id="GO:0031146">
    <property type="term" value="P:SCF-dependent proteasomal ubiquitin-dependent protein catabolic process"/>
    <property type="evidence" value="ECO:0007669"/>
    <property type="project" value="TreeGrafter"/>
</dbReference>
<keyword evidence="3" id="KW-1185">Reference proteome</keyword>
<dbReference type="SUPFAM" id="SSF52047">
    <property type="entry name" value="RNI-like"/>
    <property type="match status" value="1"/>
</dbReference>
<feature type="region of interest" description="Disordered" evidence="1">
    <location>
        <begin position="189"/>
        <end position="220"/>
    </location>
</feature>
<protein>
    <recommendedName>
        <fullName evidence="4">F-box domain-containing protein</fullName>
    </recommendedName>
</protein>
<feature type="compositionally biased region" description="Low complexity" evidence="1">
    <location>
        <begin position="428"/>
        <end position="443"/>
    </location>
</feature>
<feature type="compositionally biased region" description="Basic and acidic residues" evidence="1">
    <location>
        <begin position="414"/>
        <end position="426"/>
    </location>
</feature>
<evidence type="ECO:0000313" key="2">
    <source>
        <dbReference type="EMBL" id="SYW84348.1"/>
    </source>
</evidence>
<dbReference type="AlphaFoldDB" id="A0A8H8QRP9"/>
<feature type="compositionally biased region" description="Polar residues" evidence="1">
    <location>
        <begin position="200"/>
        <end position="213"/>
    </location>
</feature>
<feature type="region of interest" description="Disordered" evidence="1">
    <location>
        <begin position="397"/>
        <end position="464"/>
    </location>
</feature>
<dbReference type="Proteomes" id="UP000658997">
    <property type="component" value="Unassembled WGS sequence"/>
</dbReference>
<dbReference type="EMBL" id="ULHB01000169">
    <property type="protein sequence ID" value="SYW84348.1"/>
    <property type="molecule type" value="Genomic_DNA"/>
</dbReference>
<evidence type="ECO:0000256" key="1">
    <source>
        <dbReference type="SAM" id="MobiDB-lite"/>
    </source>
</evidence>
<accession>A0A8H8QRP9</accession>
<dbReference type="GO" id="GO:0019005">
    <property type="term" value="C:SCF ubiquitin ligase complex"/>
    <property type="evidence" value="ECO:0007669"/>
    <property type="project" value="TreeGrafter"/>
</dbReference>
<dbReference type="InterPro" id="IPR032675">
    <property type="entry name" value="LRR_dom_sf"/>
</dbReference>
<feature type="compositionally biased region" description="Basic and acidic residues" evidence="1">
    <location>
        <begin position="804"/>
        <end position="818"/>
    </location>
</feature>
<organism evidence="2 3">
    <name type="scientific">Ustilago bromivora</name>
    <dbReference type="NCBI Taxonomy" id="307758"/>
    <lineage>
        <taxon>Eukaryota</taxon>
        <taxon>Fungi</taxon>
        <taxon>Dikarya</taxon>
        <taxon>Basidiomycota</taxon>
        <taxon>Ustilaginomycotina</taxon>
        <taxon>Ustilaginomycetes</taxon>
        <taxon>Ustilaginales</taxon>
        <taxon>Ustilaginaceae</taxon>
        <taxon>Ustilago</taxon>
    </lineage>
</organism>
<feature type="region of interest" description="Disordered" evidence="1">
    <location>
        <begin position="781"/>
        <end position="874"/>
    </location>
</feature>
<comment type="caution">
    <text evidence="2">The sequence shown here is derived from an EMBL/GenBank/DDBJ whole genome shotgun (WGS) entry which is preliminary data.</text>
</comment>
<sequence length="938" mass="101894">MRCVSARSVRVVRSDERVVGVQDDHSNLFHHLPEPSSTREMAASGRGATINDLPTEILREIVGLVWLDSIPKSSFRNIDPHGLPSSYPDGRKISSTQNDTRKTLYNLCLVNKAFYHEARVLLFRRIQITLPHSFNLLLRTLGASHLASAYEKYATTGSVNVDPSDPASFVNMVAAAGFAHALGHKLVIGGTATPTPPASRDQSPASSKQGTGERTTSLTRARSRRDFIRLNADQDGEVELVWTEDPTSTPESHVYHVTLRGEGDDDEAAELHRWVRLVDFSNFRTQGLRRTIGEGMDRRFVTPARLLALVTAAEGLVAFGASETMDSALSNDVLEALLFRDGEYSKPSRLRGVSLERSSGRSNKMLQSLDFCECVSPRFEEAMKEFVQTHLKKFSGRMTDTVEEESESDDNEDESMHIDEEEERGRGRSASARRQNKSLSRSLSTRRRDGDGPSRHPARPTAFPSLNRLGLSGLTLGNELLNPFVLAFPRLTHLDLSRTKADAALLNALSSSYQLQLESLSLAFCKRITSESVTELLVDAPCTQGLVELSLAGTPIFPTPIDSEDLKAILTQAPCFRSGRLRYLDLGGCALTDELLGMIGPQPSLLDLGLSHCPHIRLEAVSTFLRERAPNVQVLELSDSCTSRSSIEGLTTNFPGYDATDASAINAVHLQSILVGPCAKTPPIPISVQLAMMGFKTGSDPPPAMPAKPRAATNLRVVGLNQASLKSVRGGFGSWKVIKGAGRRGWVVDIAAGPNPEASDEVLLEDSMGAVPSAVGLSIETAGAGDDGAGSVAESSPMRRGRSVRYDEVSLEPVDRSSRSLLRIPPTSNSPSSSLTRPTIPSIRRAHSVGGGSTSRSRSRHLLSSTTLPSDAKVTPRDEVIRDLPAEHPRRIALQRLVDCNGHVTGDIGWHSRKMEVLLGFGFLGRESGLYALPSFQV</sequence>
<proteinExistence type="predicted"/>
<reference evidence="2" key="1">
    <citation type="submission" date="2018-08" db="EMBL/GenBank/DDBJ databases">
        <authorList>
            <person name="Guldener U."/>
        </authorList>
    </citation>
    <scope>NUCLEOTIDE SEQUENCE</scope>
    <source>
        <strain evidence="2">UB2</strain>
    </source>
</reference>
<evidence type="ECO:0008006" key="4">
    <source>
        <dbReference type="Google" id="ProtNLM"/>
    </source>
</evidence>
<gene>
    <name evidence="2" type="ORF">UBRO2_05448</name>
</gene>